<dbReference type="EMBL" id="NEVH01015494">
    <property type="protein sequence ID" value="PNF26773.1"/>
    <property type="molecule type" value="Genomic_DNA"/>
</dbReference>
<dbReference type="SUPFAM" id="SSF100895">
    <property type="entry name" value="Kazal-type serine protease inhibitors"/>
    <property type="match status" value="1"/>
</dbReference>
<dbReference type="InterPro" id="IPR036058">
    <property type="entry name" value="Kazal_dom_sf"/>
</dbReference>
<evidence type="ECO:0000313" key="2">
    <source>
        <dbReference type="EMBL" id="PNF26773.1"/>
    </source>
</evidence>
<evidence type="ECO:0000259" key="1">
    <source>
        <dbReference type="PROSITE" id="PS51465"/>
    </source>
</evidence>
<dbReference type="STRING" id="105785.A0A2J7QDX6"/>
<gene>
    <name evidence="2" type="ORF">B7P43_G18162</name>
</gene>
<name>A0A2J7QDX6_9NEOP</name>
<proteinExistence type="predicted"/>
<reference evidence="2 3" key="1">
    <citation type="submission" date="2017-12" db="EMBL/GenBank/DDBJ databases">
        <title>Hemimetabolous genomes reveal molecular basis of termite eusociality.</title>
        <authorList>
            <person name="Harrison M.C."/>
            <person name="Jongepier E."/>
            <person name="Robertson H.M."/>
            <person name="Arning N."/>
            <person name="Bitard-Feildel T."/>
            <person name="Chao H."/>
            <person name="Childers C.P."/>
            <person name="Dinh H."/>
            <person name="Doddapaneni H."/>
            <person name="Dugan S."/>
            <person name="Gowin J."/>
            <person name="Greiner C."/>
            <person name="Han Y."/>
            <person name="Hu H."/>
            <person name="Hughes D.S.T."/>
            <person name="Huylmans A.-K."/>
            <person name="Kemena C."/>
            <person name="Kremer L.P.M."/>
            <person name="Lee S.L."/>
            <person name="Lopez-Ezquerra A."/>
            <person name="Mallet L."/>
            <person name="Monroy-Kuhn J.M."/>
            <person name="Moser A."/>
            <person name="Murali S.C."/>
            <person name="Muzny D.M."/>
            <person name="Otani S."/>
            <person name="Piulachs M.-D."/>
            <person name="Poelchau M."/>
            <person name="Qu J."/>
            <person name="Schaub F."/>
            <person name="Wada-Katsumata A."/>
            <person name="Worley K.C."/>
            <person name="Xie Q."/>
            <person name="Ylla G."/>
            <person name="Poulsen M."/>
            <person name="Gibbs R.A."/>
            <person name="Schal C."/>
            <person name="Richards S."/>
            <person name="Belles X."/>
            <person name="Korb J."/>
            <person name="Bornberg-Bauer E."/>
        </authorList>
    </citation>
    <scope>NUCLEOTIDE SEQUENCE [LARGE SCALE GENOMIC DNA]</scope>
    <source>
        <tissue evidence="2">Whole body</tissue>
    </source>
</reference>
<dbReference type="PROSITE" id="PS51465">
    <property type="entry name" value="KAZAL_2"/>
    <property type="match status" value="1"/>
</dbReference>
<accession>A0A2J7QDX6</accession>
<feature type="non-terminal residue" evidence="2">
    <location>
        <position position="1"/>
    </location>
</feature>
<organism evidence="2 3">
    <name type="scientific">Cryptotermes secundus</name>
    <dbReference type="NCBI Taxonomy" id="105785"/>
    <lineage>
        <taxon>Eukaryota</taxon>
        <taxon>Metazoa</taxon>
        <taxon>Ecdysozoa</taxon>
        <taxon>Arthropoda</taxon>
        <taxon>Hexapoda</taxon>
        <taxon>Insecta</taxon>
        <taxon>Pterygota</taxon>
        <taxon>Neoptera</taxon>
        <taxon>Polyneoptera</taxon>
        <taxon>Dictyoptera</taxon>
        <taxon>Blattodea</taxon>
        <taxon>Blattoidea</taxon>
        <taxon>Termitoidae</taxon>
        <taxon>Kalotermitidae</taxon>
        <taxon>Cryptotermitinae</taxon>
        <taxon>Cryptotermes</taxon>
    </lineage>
</organism>
<dbReference type="CDD" id="cd00104">
    <property type="entry name" value="KAZAL_FS"/>
    <property type="match status" value="1"/>
</dbReference>
<protein>
    <recommendedName>
        <fullName evidence="1">Kazal-like domain-containing protein</fullName>
    </recommendedName>
</protein>
<dbReference type="Pfam" id="PF07648">
    <property type="entry name" value="Kazal_2"/>
    <property type="match status" value="1"/>
</dbReference>
<comment type="caution">
    <text evidence="2">The sequence shown here is derived from an EMBL/GenBank/DDBJ whole genome shotgun (WGS) entry which is preliminary data.</text>
</comment>
<dbReference type="Proteomes" id="UP000235965">
    <property type="component" value="Unassembled WGS sequence"/>
</dbReference>
<dbReference type="SMART" id="SM00280">
    <property type="entry name" value="KAZAL"/>
    <property type="match status" value="1"/>
</dbReference>
<evidence type="ECO:0000313" key="3">
    <source>
        <dbReference type="Proteomes" id="UP000235965"/>
    </source>
</evidence>
<dbReference type="InParanoid" id="A0A2J7QDX6"/>
<dbReference type="Gene3D" id="3.30.60.30">
    <property type="match status" value="1"/>
</dbReference>
<sequence>LAVIMVFTGLAAAAECPTKCTKIYDPVCASDGVTTRTFSNACVLNVYNCQNPQHSKLLDYIFYLVTTQNVMCFLPSTLFA</sequence>
<feature type="domain" description="Kazal-like" evidence="1">
    <location>
        <begin position="10"/>
        <end position="64"/>
    </location>
</feature>
<dbReference type="AlphaFoldDB" id="A0A2J7QDX6"/>
<keyword evidence="3" id="KW-1185">Reference proteome</keyword>
<dbReference type="InterPro" id="IPR002350">
    <property type="entry name" value="Kazal_dom"/>
</dbReference>